<dbReference type="Gene3D" id="3.30.1060.10">
    <property type="entry name" value="Peptide methionine sulphoxide reductase MsrA"/>
    <property type="match status" value="1"/>
</dbReference>
<comment type="catalytic activity">
    <reaction evidence="4 5">
        <text>[thioredoxin]-disulfide + L-methionine + H2O = L-methionine (S)-S-oxide + [thioredoxin]-dithiol</text>
        <dbReference type="Rhea" id="RHEA:19993"/>
        <dbReference type="Rhea" id="RHEA-COMP:10698"/>
        <dbReference type="Rhea" id="RHEA-COMP:10700"/>
        <dbReference type="ChEBI" id="CHEBI:15377"/>
        <dbReference type="ChEBI" id="CHEBI:29950"/>
        <dbReference type="ChEBI" id="CHEBI:50058"/>
        <dbReference type="ChEBI" id="CHEBI:57844"/>
        <dbReference type="ChEBI" id="CHEBI:58772"/>
        <dbReference type="EC" id="1.8.4.11"/>
    </reaction>
</comment>
<dbReference type="FunCoup" id="A0A7L4YMV6">
    <property type="interactions" value="350"/>
</dbReference>
<dbReference type="SUPFAM" id="SSF55068">
    <property type="entry name" value="Peptide methionine sulfoxide reductase"/>
    <property type="match status" value="1"/>
</dbReference>
<name>A0A7L4YMV6_9ACTN</name>
<feature type="domain" description="Peptide methionine sulphoxide reductase MsrA" evidence="6">
    <location>
        <begin position="49"/>
        <end position="202"/>
    </location>
</feature>
<evidence type="ECO:0000259" key="6">
    <source>
        <dbReference type="Pfam" id="PF01625"/>
    </source>
</evidence>
<dbReference type="InterPro" id="IPR002569">
    <property type="entry name" value="Met_Sox_Rdtase_MsrA_dom"/>
</dbReference>
<dbReference type="EC" id="1.8.4.11" evidence="5"/>
<comment type="catalytic activity">
    <reaction evidence="3 5">
        <text>L-methionyl-[protein] + [thioredoxin]-disulfide + H2O = L-methionyl-(S)-S-oxide-[protein] + [thioredoxin]-dithiol</text>
        <dbReference type="Rhea" id="RHEA:14217"/>
        <dbReference type="Rhea" id="RHEA-COMP:10698"/>
        <dbReference type="Rhea" id="RHEA-COMP:10700"/>
        <dbReference type="Rhea" id="RHEA-COMP:12313"/>
        <dbReference type="Rhea" id="RHEA-COMP:12315"/>
        <dbReference type="ChEBI" id="CHEBI:15377"/>
        <dbReference type="ChEBI" id="CHEBI:16044"/>
        <dbReference type="ChEBI" id="CHEBI:29950"/>
        <dbReference type="ChEBI" id="CHEBI:44120"/>
        <dbReference type="ChEBI" id="CHEBI:50058"/>
        <dbReference type="EC" id="1.8.4.11"/>
    </reaction>
</comment>
<evidence type="ECO:0000313" key="7">
    <source>
        <dbReference type="EMBL" id="QHC00605.1"/>
    </source>
</evidence>
<evidence type="ECO:0000256" key="5">
    <source>
        <dbReference type="HAMAP-Rule" id="MF_01401"/>
    </source>
</evidence>
<reference evidence="7 8" key="1">
    <citation type="journal article" date="2018" name="Int. J. Syst. Evol. Microbiol.">
        <title>Epidermidibacterium keratini gen. nov., sp. nov., a member of the family Sporichthyaceae, isolated from keratin epidermis.</title>
        <authorList>
            <person name="Lee D.G."/>
            <person name="Trujillo M.E."/>
            <person name="Kang S."/>
            <person name="Nam J.J."/>
            <person name="Kim Y.J."/>
        </authorList>
    </citation>
    <scope>NUCLEOTIDE SEQUENCE [LARGE SCALE GENOMIC DNA]</scope>
    <source>
        <strain evidence="7 8">EPI-7</strain>
    </source>
</reference>
<dbReference type="GO" id="GO:0034599">
    <property type="term" value="P:cellular response to oxidative stress"/>
    <property type="evidence" value="ECO:0007669"/>
    <property type="project" value="TreeGrafter"/>
</dbReference>
<proteinExistence type="inferred from homology"/>
<dbReference type="InParanoid" id="A0A7L4YMV6"/>
<dbReference type="PANTHER" id="PTHR42799:SF2">
    <property type="entry name" value="MITOCHONDRIAL PEPTIDE METHIONINE SULFOXIDE REDUCTASE"/>
    <property type="match status" value="1"/>
</dbReference>
<dbReference type="EMBL" id="CP047156">
    <property type="protein sequence ID" value="QHC00605.1"/>
    <property type="molecule type" value="Genomic_DNA"/>
</dbReference>
<comment type="similarity">
    <text evidence="1 5">Belongs to the MsrA Met sulfoxide reductase family.</text>
</comment>
<dbReference type="Pfam" id="PF01625">
    <property type="entry name" value="PMSR"/>
    <property type="match status" value="1"/>
</dbReference>
<protein>
    <recommendedName>
        <fullName evidence="5">Peptide methionine sulfoxide reductase MsrA</fullName>
        <shortName evidence="5">Protein-methionine-S-oxide reductase</shortName>
        <ecNumber evidence="5">1.8.4.11</ecNumber>
    </recommendedName>
    <alternativeName>
        <fullName evidence="5">Peptide-methionine (S)-S-oxide reductase</fullName>
        <shortName evidence="5">Peptide Met(O) reductase</shortName>
    </alternativeName>
</protein>
<evidence type="ECO:0000256" key="2">
    <source>
        <dbReference type="ARBA" id="ARBA00023002"/>
    </source>
</evidence>
<dbReference type="RefSeq" id="WP_159545256.1">
    <property type="nucleotide sequence ID" value="NZ_CP047156.1"/>
</dbReference>
<dbReference type="Proteomes" id="UP000463857">
    <property type="component" value="Chromosome"/>
</dbReference>
<dbReference type="GO" id="GO:0005737">
    <property type="term" value="C:cytoplasm"/>
    <property type="evidence" value="ECO:0007669"/>
    <property type="project" value="TreeGrafter"/>
</dbReference>
<gene>
    <name evidence="5 7" type="primary">msrA</name>
    <name evidence="7" type="ORF">EK0264_10095</name>
</gene>
<evidence type="ECO:0000313" key="8">
    <source>
        <dbReference type="Proteomes" id="UP000463857"/>
    </source>
</evidence>
<keyword evidence="2 5" id="KW-0560">Oxidoreductase</keyword>
<sequence>MALWGKAPEMVTAGDALAGRQAYPYAVPHDNVVLGTPLEGPWPEGMEVAVFGMGCFWGVERIYWQIPGVYSTSAGYAGGFTPYPTYEETCTGRTGQAEVVRVVYDPSKVSYEKLVATMFENHDPTTKWRQGNDVGTQYRSIILTTTPEQQEIAEKVRAAYQKVLTEKGYGEISTEIEPLGDYYLAEDYHQQYLHKNPGGYCNHGFNGVSCPVGILKQDEYPSQESILRPGEPA</sequence>
<dbReference type="FunFam" id="3.30.1060.10:FF:000001">
    <property type="entry name" value="Peptide methionine sulfoxide reductase MsrA"/>
    <property type="match status" value="1"/>
</dbReference>
<dbReference type="HAMAP" id="MF_01401">
    <property type="entry name" value="MsrA"/>
    <property type="match status" value="1"/>
</dbReference>
<dbReference type="InterPro" id="IPR036509">
    <property type="entry name" value="Met_Sox_Rdtase_MsrA_sf"/>
</dbReference>
<dbReference type="OrthoDB" id="4174719at2"/>
<feature type="active site" evidence="5">
    <location>
        <position position="55"/>
    </location>
</feature>
<dbReference type="PANTHER" id="PTHR42799">
    <property type="entry name" value="MITOCHONDRIAL PEPTIDE METHIONINE SULFOXIDE REDUCTASE"/>
    <property type="match status" value="1"/>
</dbReference>
<dbReference type="InterPro" id="IPR050162">
    <property type="entry name" value="MsrA_MetSO_reductase"/>
</dbReference>
<comment type="function">
    <text evidence="5">Has an important function as a repair enzyme for proteins that have been inactivated by oxidation. Catalyzes the reversible oxidation-reduction of methionine sulfoxide in proteins to methionine.</text>
</comment>
<dbReference type="KEGG" id="eke:EK0264_10095"/>
<dbReference type="AlphaFoldDB" id="A0A7L4YMV6"/>
<keyword evidence="8" id="KW-1185">Reference proteome</keyword>
<dbReference type="GO" id="GO:0008113">
    <property type="term" value="F:peptide-methionine (S)-S-oxide reductase activity"/>
    <property type="evidence" value="ECO:0007669"/>
    <property type="project" value="UniProtKB-UniRule"/>
</dbReference>
<organism evidence="7 8">
    <name type="scientific">Epidermidibacterium keratini</name>
    <dbReference type="NCBI Taxonomy" id="1891644"/>
    <lineage>
        <taxon>Bacteria</taxon>
        <taxon>Bacillati</taxon>
        <taxon>Actinomycetota</taxon>
        <taxon>Actinomycetes</taxon>
        <taxon>Sporichthyales</taxon>
        <taxon>Sporichthyaceae</taxon>
        <taxon>Epidermidibacterium</taxon>
    </lineage>
</organism>
<evidence type="ECO:0000256" key="3">
    <source>
        <dbReference type="ARBA" id="ARBA00047806"/>
    </source>
</evidence>
<dbReference type="NCBIfam" id="TIGR00401">
    <property type="entry name" value="msrA"/>
    <property type="match status" value="1"/>
</dbReference>
<evidence type="ECO:0000256" key="1">
    <source>
        <dbReference type="ARBA" id="ARBA00005591"/>
    </source>
</evidence>
<evidence type="ECO:0000256" key="4">
    <source>
        <dbReference type="ARBA" id="ARBA00048782"/>
    </source>
</evidence>
<accession>A0A7L4YMV6</accession>